<dbReference type="Pfam" id="PF01965">
    <property type="entry name" value="DJ-1_PfpI"/>
    <property type="match status" value="1"/>
</dbReference>
<dbReference type="OrthoDB" id="543156at2759"/>
<dbReference type="Gene3D" id="3.40.50.880">
    <property type="match status" value="1"/>
</dbReference>
<keyword evidence="1" id="KW-0732">Signal</keyword>
<dbReference type="InterPro" id="IPR029062">
    <property type="entry name" value="Class_I_gatase-like"/>
</dbReference>
<evidence type="ECO:0000259" key="2">
    <source>
        <dbReference type="Pfam" id="PF01965"/>
    </source>
</evidence>
<dbReference type="InterPro" id="IPR050325">
    <property type="entry name" value="Prot/Nucl_acid_deglycase"/>
</dbReference>
<dbReference type="PANTHER" id="PTHR48094:SF12">
    <property type="entry name" value="PARKINSON DISEASE PROTEIN 7 HOMOLOG"/>
    <property type="match status" value="1"/>
</dbReference>
<organism evidence="3 4">
    <name type="scientific">Fasciola gigantica</name>
    <name type="common">Giant liver fluke</name>
    <dbReference type="NCBI Taxonomy" id="46835"/>
    <lineage>
        <taxon>Eukaryota</taxon>
        <taxon>Metazoa</taxon>
        <taxon>Spiralia</taxon>
        <taxon>Lophotrochozoa</taxon>
        <taxon>Platyhelminthes</taxon>
        <taxon>Trematoda</taxon>
        <taxon>Digenea</taxon>
        <taxon>Plagiorchiida</taxon>
        <taxon>Echinostomata</taxon>
        <taxon>Echinostomatoidea</taxon>
        <taxon>Fasciolidae</taxon>
        <taxon>Fasciola</taxon>
    </lineage>
</organism>
<accession>A0A504Z4F6</accession>
<dbReference type="EMBL" id="SUNJ01000477">
    <property type="protein sequence ID" value="TPP67626.1"/>
    <property type="molecule type" value="Genomic_DNA"/>
</dbReference>
<evidence type="ECO:0000313" key="3">
    <source>
        <dbReference type="EMBL" id="TPP67626.1"/>
    </source>
</evidence>
<sequence length="251" mass="27109">MDSFLSHLLQYMISLLIVHVLFANGQNSTIQSALIVVPPLFDEIQVLTMADVLRRAEIQVTLAAMTNSSSTWEISGQHRLSIVADGQLPTTTEPMMDMIIIPSGFQTYDYMINHSAFGQLLKSYAASQKYVAALGTGVGVLGVFGIYAGSQVTAHPSVESTLSPNYRILKQDIAVDGKLFTARATVNALAFALKVVENGRSSLLAIELSSGLTSQKKLHLGVRGSVPRLIRSQIETLAIGAILLFPEGIIY</sequence>
<dbReference type="AlphaFoldDB" id="A0A504Z4F6"/>
<dbReference type="SUPFAM" id="SSF52317">
    <property type="entry name" value="Class I glutamine amidotransferase-like"/>
    <property type="match status" value="1"/>
</dbReference>
<dbReference type="InterPro" id="IPR002818">
    <property type="entry name" value="DJ-1/PfpI"/>
</dbReference>
<dbReference type="PANTHER" id="PTHR48094">
    <property type="entry name" value="PROTEIN/NUCLEIC ACID DEGLYCASE DJ-1-RELATED"/>
    <property type="match status" value="1"/>
</dbReference>
<proteinExistence type="predicted"/>
<name>A0A504Z4F6_FASGI</name>
<feature type="signal peptide" evidence="1">
    <location>
        <begin position="1"/>
        <end position="23"/>
    </location>
</feature>
<comment type="caution">
    <text evidence="3">The sequence shown here is derived from an EMBL/GenBank/DDBJ whole genome shotgun (WGS) entry which is preliminary data.</text>
</comment>
<dbReference type="GO" id="GO:0005737">
    <property type="term" value="C:cytoplasm"/>
    <property type="evidence" value="ECO:0007669"/>
    <property type="project" value="TreeGrafter"/>
</dbReference>
<dbReference type="STRING" id="46835.A0A504Z4F6"/>
<evidence type="ECO:0000256" key="1">
    <source>
        <dbReference type="SAM" id="SignalP"/>
    </source>
</evidence>
<gene>
    <name evidence="3" type="ORF">FGIG_12671</name>
</gene>
<feature type="chain" id="PRO_5021286987" description="DJ-1/PfpI domain-containing protein" evidence="1">
    <location>
        <begin position="24"/>
        <end position="251"/>
    </location>
</feature>
<protein>
    <recommendedName>
        <fullName evidence="2">DJ-1/PfpI domain-containing protein</fullName>
    </recommendedName>
</protein>
<reference evidence="3 4" key="1">
    <citation type="submission" date="2019-04" db="EMBL/GenBank/DDBJ databases">
        <title>Annotation for the trematode Fasciola gigantica.</title>
        <authorList>
            <person name="Choi Y.-J."/>
        </authorList>
    </citation>
    <scope>NUCLEOTIDE SEQUENCE [LARGE SCALE GENOMIC DNA]</scope>
    <source>
        <strain evidence="3">Uganda_cow_1</strain>
    </source>
</reference>
<keyword evidence="4" id="KW-1185">Reference proteome</keyword>
<feature type="domain" description="DJ-1/PfpI" evidence="2">
    <location>
        <begin position="32"/>
        <end position="197"/>
    </location>
</feature>
<dbReference type="Proteomes" id="UP000316759">
    <property type="component" value="Unassembled WGS sequence"/>
</dbReference>
<evidence type="ECO:0000313" key="4">
    <source>
        <dbReference type="Proteomes" id="UP000316759"/>
    </source>
</evidence>